<dbReference type="RefSeq" id="WP_097076144.1">
    <property type="nucleotide sequence ID" value="NZ_OBMR01000005.1"/>
</dbReference>
<dbReference type="AlphaFoldDB" id="A0A285S356"/>
<reference evidence="2 3" key="1">
    <citation type="submission" date="2017-08" db="EMBL/GenBank/DDBJ databases">
        <authorList>
            <person name="de Groot N.N."/>
        </authorList>
    </citation>
    <scope>NUCLEOTIDE SEQUENCE [LARGE SCALE GENOMIC DNA]</scope>
    <source>
        <strain evidence="2 3">DSM 9787</strain>
    </source>
</reference>
<accession>A0A285S356</accession>
<dbReference type="Pfam" id="PF05973">
    <property type="entry name" value="Gp49"/>
    <property type="match status" value="1"/>
</dbReference>
<organism evidence="2 3">
    <name type="scientific">Pseudobutyrivibrio ruminis DSM 9787</name>
    <dbReference type="NCBI Taxonomy" id="1123011"/>
    <lineage>
        <taxon>Bacteria</taxon>
        <taxon>Bacillati</taxon>
        <taxon>Bacillota</taxon>
        <taxon>Clostridia</taxon>
        <taxon>Lachnospirales</taxon>
        <taxon>Lachnospiraceae</taxon>
        <taxon>Pseudobutyrivibrio</taxon>
    </lineage>
</organism>
<feature type="compositionally biased region" description="Basic and acidic residues" evidence="1">
    <location>
        <begin position="100"/>
        <end position="119"/>
    </location>
</feature>
<dbReference type="EMBL" id="OBMR01000005">
    <property type="protein sequence ID" value="SOC01430.1"/>
    <property type="molecule type" value="Genomic_DNA"/>
</dbReference>
<dbReference type="Proteomes" id="UP000219563">
    <property type="component" value="Unassembled WGS sequence"/>
</dbReference>
<evidence type="ECO:0000313" key="2">
    <source>
        <dbReference type="EMBL" id="SOC01430.1"/>
    </source>
</evidence>
<proteinExistence type="predicted"/>
<name>A0A285S356_9FIRM</name>
<evidence type="ECO:0000313" key="3">
    <source>
        <dbReference type="Proteomes" id="UP000219563"/>
    </source>
</evidence>
<gene>
    <name evidence="2" type="ORF">SAMN02910411_1682</name>
</gene>
<dbReference type="InterPro" id="IPR009241">
    <property type="entry name" value="HigB-like"/>
</dbReference>
<protein>
    <submittedName>
        <fullName evidence="2">Phage-related protein</fullName>
    </submittedName>
</protein>
<evidence type="ECO:0000256" key="1">
    <source>
        <dbReference type="SAM" id="MobiDB-lite"/>
    </source>
</evidence>
<feature type="region of interest" description="Disordered" evidence="1">
    <location>
        <begin position="98"/>
        <end position="119"/>
    </location>
</feature>
<sequence length="119" mass="14437">MFQIDFYRNVRGECDIEEFLEGLSQKAETNKDARIQYKQAIQYIQFLEDYGTKLGENVTKHLDEDIWELRPGNNRVLFFFFKDDTYVLLHHFRKKTQKTPRREIEKAKAERDDWISRKG</sequence>